<reference evidence="2" key="1">
    <citation type="submission" date="2020-05" db="EMBL/GenBank/DDBJ databases">
        <authorList>
            <person name="Chiriac C."/>
            <person name="Salcher M."/>
            <person name="Ghai R."/>
            <person name="Kavagutti S V."/>
        </authorList>
    </citation>
    <scope>NUCLEOTIDE SEQUENCE</scope>
</reference>
<evidence type="ECO:0000313" key="3">
    <source>
        <dbReference type="EMBL" id="CAB4884283.1"/>
    </source>
</evidence>
<name>A0A6J7A7J2_9ZZZZ</name>
<evidence type="ECO:0000313" key="2">
    <source>
        <dbReference type="EMBL" id="CAB4828793.1"/>
    </source>
</evidence>
<keyword evidence="1" id="KW-0472">Membrane</keyword>
<dbReference type="AlphaFoldDB" id="A0A6J7A7J2"/>
<feature type="transmembrane region" description="Helical" evidence="1">
    <location>
        <begin position="79"/>
        <end position="98"/>
    </location>
</feature>
<dbReference type="InterPro" id="IPR009937">
    <property type="entry name" value="Phage_holin_3_6"/>
</dbReference>
<feature type="transmembrane region" description="Helical" evidence="1">
    <location>
        <begin position="40"/>
        <end position="67"/>
    </location>
</feature>
<dbReference type="EMBL" id="CAFABE010000039">
    <property type="protein sequence ID" value="CAB4828793.1"/>
    <property type="molecule type" value="Genomic_DNA"/>
</dbReference>
<sequence length="116" mass="12424">MAKRSKGLSALRDRSGDVVNLIISYLKQETLGPLKSLGRFVAYGAIGSVFLGIGLILLLVAVLRVLQEETAVFHGNLSWVPYLIVAVLALGIIGLSLWRIGSGPARRRLPKTGASK</sequence>
<evidence type="ECO:0000256" key="1">
    <source>
        <dbReference type="SAM" id="Phobius"/>
    </source>
</evidence>
<protein>
    <submittedName>
        <fullName evidence="2">Unannotated protein</fullName>
    </submittedName>
</protein>
<organism evidence="2">
    <name type="scientific">freshwater metagenome</name>
    <dbReference type="NCBI Taxonomy" id="449393"/>
    <lineage>
        <taxon>unclassified sequences</taxon>
        <taxon>metagenomes</taxon>
        <taxon>ecological metagenomes</taxon>
    </lineage>
</organism>
<accession>A0A6J7A7J2</accession>
<keyword evidence="1" id="KW-0812">Transmembrane</keyword>
<proteinExistence type="predicted"/>
<dbReference type="Pfam" id="PF07332">
    <property type="entry name" value="Phage_holin_3_6"/>
    <property type="match status" value="1"/>
</dbReference>
<dbReference type="EMBL" id="CAFBLT010000004">
    <property type="protein sequence ID" value="CAB4884283.1"/>
    <property type="molecule type" value="Genomic_DNA"/>
</dbReference>
<gene>
    <name evidence="2" type="ORF">UFOPK3164_00960</name>
    <name evidence="3" type="ORF">UFOPK3427_01870</name>
    <name evidence="4" type="ORF">UFOPK4112_01420</name>
</gene>
<evidence type="ECO:0000313" key="4">
    <source>
        <dbReference type="EMBL" id="CAB5028630.1"/>
    </source>
</evidence>
<keyword evidence="1" id="KW-1133">Transmembrane helix</keyword>
<dbReference type="EMBL" id="CAFBPM010000015">
    <property type="protein sequence ID" value="CAB5028630.1"/>
    <property type="molecule type" value="Genomic_DNA"/>
</dbReference>